<dbReference type="EMBL" id="RQPI01000009">
    <property type="protein sequence ID" value="RQW10401.1"/>
    <property type="molecule type" value="Genomic_DNA"/>
</dbReference>
<name>A0A3N9P2F5_9BACL</name>
<keyword evidence="1" id="KW-0175">Coiled coil</keyword>
<protein>
    <submittedName>
        <fullName evidence="2">Uncharacterized protein</fullName>
    </submittedName>
</protein>
<dbReference type="AlphaFoldDB" id="A0A3N9P2F5"/>
<dbReference type="OrthoDB" id="10017395at2"/>
<feature type="coiled-coil region" evidence="1">
    <location>
        <begin position="61"/>
        <end position="88"/>
    </location>
</feature>
<dbReference type="RefSeq" id="WP_124696583.1">
    <property type="nucleotide sequence ID" value="NZ_JBHUFE010000036.1"/>
</dbReference>
<accession>A0A3N9P2F5</accession>
<proteinExistence type="predicted"/>
<reference evidence="2 3" key="1">
    <citation type="submission" date="2018-11" db="EMBL/GenBank/DDBJ databases">
        <title>Genome sequence of strain 7197.</title>
        <authorList>
            <person name="Gao J."/>
            <person name="Sun J."/>
        </authorList>
    </citation>
    <scope>NUCLEOTIDE SEQUENCE [LARGE SCALE GENOMIC DNA]</scope>
    <source>
        <strain evidence="2 3">7197</strain>
    </source>
</reference>
<evidence type="ECO:0000256" key="1">
    <source>
        <dbReference type="SAM" id="Coils"/>
    </source>
</evidence>
<dbReference type="Proteomes" id="UP000282529">
    <property type="component" value="Unassembled WGS sequence"/>
</dbReference>
<sequence length="107" mass="11931">MTPERIEEIKREYSEPMKWAGDPAVVLELLAALEEAQQMLEGGSYAIADVIAERDTYHMQLIEAQQTIARQREALEKIEEELTDDTTERAQQINAIIGAALGEGAES</sequence>
<gene>
    <name evidence="2" type="ORF">EH198_16425</name>
</gene>
<organism evidence="2 3">
    <name type="scientific">Paenibacillus rhizophilus</name>
    <dbReference type="NCBI Taxonomy" id="1850366"/>
    <lineage>
        <taxon>Bacteria</taxon>
        <taxon>Bacillati</taxon>
        <taxon>Bacillota</taxon>
        <taxon>Bacilli</taxon>
        <taxon>Bacillales</taxon>
        <taxon>Paenibacillaceae</taxon>
        <taxon>Paenibacillus</taxon>
    </lineage>
</organism>
<evidence type="ECO:0000313" key="3">
    <source>
        <dbReference type="Proteomes" id="UP000282529"/>
    </source>
</evidence>
<comment type="caution">
    <text evidence="2">The sequence shown here is derived from an EMBL/GenBank/DDBJ whole genome shotgun (WGS) entry which is preliminary data.</text>
</comment>
<keyword evidence="3" id="KW-1185">Reference proteome</keyword>
<evidence type="ECO:0000313" key="2">
    <source>
        <dbReference type="EMBL" id="RQW10401.1"/>
    </source>
</evidence>